<keyword evidence="2" id="KW-1185">Reference proteome</keyword>
<dbReference type="SUPFAM" id="SSF158682">
    <property type="entry name" value="TerB-like"/>
    <property type="match status" value="1"/>
</dbReference>
<dbReference type="Proteomes" id="UP000464318">
    <property type="component" value="Chromosome"/>
</dbReference>
<evidence type="ECO:0000313" key="2">
    <source>
        <dbReference type="Proteomes" id="UP000464318"/>
    </source>
</evidence>
<accession>A0A6P1QYR4</accession>
<dbReference type="EMBL" id="CP029149">
    <property type="protein sequence ID" value="QHN65824.1"/>
    <property type="molecule type" value="Genomic_DNA"/>
</dbReference>
<name>A0A6P1QYR4_9FLAO</name>
<gene>
    <name evidence="1" type="ORF">DBX24_08000</name>
</gene>
<reference evidence="1 2" key="1">
    <citation type="submission" date="2018-04" db="EMBL/GenBank/DDBJ databases">
        <title>Characteristic and Complete Genome Sequencing of A Novel Member of Infective Endocarditis Causative Bacteria: Bergeyella cardium QL-PH.</title>
        <authorList>
            <person name="Pan H."/>
            <person name="Sun E."/>
            <person name="Zhang Y."/>
        </authorList>
    </citation>
    <scope>NUCLEOTIDE SEQUENCE [LARGE SCALE GENOMIC DNA]</scope>
    <source>
        <strain evidence="1 2">HPQL</strain>
    </source>
</reference>
<dbReference type="AlphaFoldDB" id="A0A6P1QYR4"/>
<dbReference type="OrthoDB" id="668709at2"/>
<sequence length="132" mass="15388">MDLKLKNHLVNLYFLALSDGNFAPEEMNVILEIANEKGISKEEFESIITNPMMEITFPENFIEKVKLLYDFVRVVLADGIIEADEKQSFLKFCERFQIEQDAGEELFEWLVELAKQNLPSTKINEEIEKLIQ</sequence>
<protein>
    <submittedName>
        <fullName evidence="1">Uncharacterized protein</fullName>
    </submittedName>
</protein>
<dbReference type="RefSeq" id="WP_160224521.1">
    <property type="nucleotide sequence ID" value="NZ_CP029149.1"/>
</dbReference>
<organism evidence="1 2">
    <name type="scientific">Bergeyella cardium</name>
    <dbReference type="NCBI Taxonomy" id="1585976"/>
    <lineage>
        <taxon>Bacteria</taxon>
        <taxon>Pseudomonadati</taxon>
        <taxon>Bacteroidota</taxon>
        <taxon>Flavobacteriia</taxon>
        <taxon>Flavobacteriales</taxon>
        <taxon>Weeksellaceae</taxon>
        <taxon>Bergeyella</taxon>
    </lineage>
</organism>
<dbReference type="CDD" id="cd07177">
    <property type="entry name" value="terB_like"/>
    <property type="match status" value="1"/>
</dbReference>
<dbReference type="KEGG" id="bcad:DBX24_08000"/>
<dbReference type="Gene3D" id="1.10.3680.10">
    <property type="entry name" value="TerB-like"/>
    <property type="match status" value="2"/>
</dbReference>
<dbReference type="InterPro" id="IPR029024">
    <property type="entry name" value="TerB-like"/>
</dbReference>
<evidence type="ECO:0000313" key="1">
    <source>
        <dbReference type="EMBL" id="QHN65824.1"/>
    </source>
</evidence>
<proteinExistence type="predicted"/>